<evidence type="ECO:0000256" key="2">
    <source>
        <dbReference type="ARBA" id="ARBA00022448"/>
    </source>
</evidence>
<reference evidence="11 12" key="1">
    <citation type="submission" date="2017-09" db="EMBL/GenBank/DDBJ databases">
        <title>Genomics of the genus Arcobacter.</title>
        <authorList>
            <person name="Perez-Cataluna A."/>
            <person name="Figueras M.J."/>
            <person name="Salas-Masso N."/>
        </authorList>
    </citation>
    <scope>NUCLEOTIDE SEQUENCE [LARGE SCALE GENOMIC DNA]</scope>
    <source>
        <strain evidence="11 12">F156-34</strain>
    </source>
</reference>
<dbReference type="GO" id="GO:0006811">
    <property type="term" value="P:monoatomic ion transport"/>
    <property type="evidence" value="ECO:0007669"/>
    <property type="project" value="UniProtKB-KW"/>
</dbReference>
<feature type="transmembrane region" description="Helical" evidence="10">
    <location>
        <begin position="367"/>
        <end position="386"/>
    </location>
</feature>
<accession>A0A4Q1AVC5</accession>
<dbReference type="EMBL" id="NXIE01000003">
    <property type="protein sequence ID" value="RXK12852.1"/>
    <property type="molecule type" value="Genomic_DNA"/>
</dbReference>
<evidence type="ECO:0000256" key="1">
    <source>
        <dbReference type="ARBA" id="ARBA00004651"/>
    </source>
</evidence>
<dbReference type="PANTHER" id="PTHR43298:SF2">
    <property type="entry name" value="FMN_FAD EXPORTER YEEO-RELATED"/>
    <property type="match status" value="1"/>
</dbReference>
<dbReference type="InterPro" id="IPR002528">
    <property type="entry name" value="MATE_fam"/>
</dbReference>
<dbReference type="OrthoDB" id="9805232at2"/>
<proteinExistence type="predicted"/>
<evidence type="ECO:0000256" key="10">
    <source>
        <dbReference type="SAM" id="Phobius"/>
    </source>
</evidence>
<keyword evidence="4" id="KW-1003">Cell membrane</keyword>
<protein>
    <recommendedName>
        <fullName evidence="9">Multidrug-efflux transporter</fullName>
    </recommendedName>
</protein>
<keyword evidence="5 10" id="KW-0812">Transmembrane</keyword>
<comment type="caution">
    <text evidence="11">The sequence shown here is derived from an EMBL/GenBank/DDBJ whole genome shotgun (WGS) entry which is preliminary data.</text>
</comment>
<name>A0A4Q1AVC5_9BACT</name>
<feature type="transmembrane region" description="Helical" evidence="10">
    <location>
        <begin position="392"/>
        <end position="413"/>
    </location>
</feature>
<dbReference type="GO" id="GO:0042910">
    <property type="term" value="F:xenobiotic transmembrane transporter activity"/>
    <property type="evidence" value="ECO:0007669"/>
    <property type="project" value="InterPro"/>
</dbReference>
<dbReference type="Pfam" id="PF01554">
    <property type="entry name" value="MatE"/>
    <property type="match status" value="2"/>
</dbReference>
<keyword evidence="8 10" id="KW-0472">Membrane</keyword>
<dbReference type="AlphaFoldDB" id="A0A4Q1AVC5"/>
<dbReference type="PIRSF" id="PIRSF006603">
    <property type="entry name" value="DinF"/>
    <property type="match status" value="1"/>
</dbReference>
<dbReference type="PANTHER" id="PTHR43298">
    <property type="entry name" value="MULTIDRUG RESISTANCE PROTEIN NORM-RELATED"/>
    <property type="match status" value="1"/>
</dbReference>
<organism evidence="11 12">
    <name type="scientific">Halarcobacter mediterraneus</name>
    <dbReference type="NCBI Taxonomy" id="2023153"/>
    <lineage>
        <taxon>Bacteria</taxon>
        <taxon>Pseudomonadati</taxon>
        <taxon>Campylobacterota</taxon>
        <taxon>Epsilonproteobacteria</taxon>
        <taxon>Campylobacterales</taxon>
        <taxon>Arcobacteraceae</taxon>
        <taxon>Halarcobacter</taxon>
    </lineage>
</organism>
<keyword evidence="12" id="KW-1185">Reference proteome</keyword>
<feature type="transmembrane region" description="Helical" evidence="10">
    <location>
        <begin position="219"/>
        <end position="240"/>
    </location>
</feature>
<comment type="subcellular location">
    <subcellularLocation>
        <location evidence="1">Cell membrane</location>
        <topology evidence="1">Multi-pass membrane protein</topology>
    </subcellularLocation>
</comment>
<keyword evidence="7" id="KW-0406">Ion transport</keyword>
<dbReference type="GO" id="GO:0015297">
    <property type="term" value="F:antiporter activity"/>
    <property type="evidence" value="ECO:0007669"/>
    <property type="project" value="UniProtKB-KW"/>
</dbReference>
<feature type="transmembrane region" description="Helical" evidence="10">
    <location>
        <begin position="294"/>
        <end position="314"/>
    </location>
</feature>
<feature type="transmembrane region" description="Helical" evidence="10">
    <location>
        <begin position="260"/>
        <end position="282"/>
    </location>
</feature>
<evidence type="ECO:0000256" key="5">
    <source>
        <dbReference type="ARBA" id="ARBA00022692"/>
    </source>
</evidence>
<dbReference type="InterPro" id="IPR048279">
    <property type="entry name" value="MdtK-like"/>
</dbReference>
<feature type="transmembrane region" description="Helical" evidence="10">
    <location>
        <begin position="143"/>
        <end position="162"/>
    </location>
</feature>
<evidence type="ECO:0000256" key="8">
    <source>
        <dbReference type="ARBA" id="ARBA00023136"/>
    </source>
</evidence>
<feature type="transmembrane region" description="Helical" evidence="10">
    <location>
        <begin position="30"/>
        <end position="51"/>
    </location>
</feature>
<dbReference type="Proteomes" id="UP000289718">
    <property type="component" value="Unassembled WGS sequence"/>
</dbReference>
<feature type="transmembrane region" description="Helical" evidence="10">
    <location>
        <begin position="334"/>
        <end position="355"/>
    </location>
</feature>
<dbReference type="InterPro" id="IPR050222">
    <property type="entry name" value="MATE_MdtK"/>
</dbReference>
<evidence type="ECO:0000256" key="4">
    <source>
        <dbReference type="ARBA" id="ARBA00022475"/>
    </source>
</evidence>
<evidence type="ECO:0000256" key="3">
    <source>
        <dbReference type="ARBA" id="ARBA00022449"/>
    </source>
</evidence>
<sequence>MFFNTMYNVVDTFYAGLISTQAISALSLSFMIFFTIIGLGYGFSSAITALIGNASGKSKRFLASLYAHKGIFFMQLVAVVLTIVGFIMSPYLFKLLGASGEYMNMALDYINIILAGTIFFMTNFALNAILVSRGDTKSYRNTLIFGFFANLILNPLFIYGFLFIPAMGLKGIALSTVLIQIINALYLLKKVMETKLVHFEKINYFFPHKKIYKEMISQGIPSSMNMLIMSIGSLILMYFVSLYGVKAVAGYGIGFRVEQIMLLPALGLSSAVLALVSNNYGAKKYDRVQETVNTALKYGFIIATFGIVFLYIFGKTIISQFDSDPIVIGFGYDYLVVEVLIFYAYVVLFVCVSILQGIKKPKMILYIALYRQIIAKYAIAYVLVIWFALEYIYLWVGVLFMIYSAAIFTYFYTQNLLKLHVKKD</sequence>
<evidence type="ECO:0000256" key="6">
    <source>
        <dbReference type="ARBA" id="ARBA00022989"/>
    </source>
</evidence>
<keyword evidence="3" id="KW-0050">Antiport</keyword>
<feature type="transmembrane region" description="Helical" evidence="10">
    <location>
        <begin position="168"/>
        <end position="188"/>
    </location>
</feature>
<feature type="transmembrane region" description="Helical" evidence="10">
    <location>
        <begin position="109"/>
        <end position="131"/>
    </location>
</feature>
<gene>
    <name evidence="11" type="ORF">CP965_08770</name>
</gene>
<evidence type="ECO:0000313" key="11">
    <source>
        <dbReference type="EMBL" id="RXK12852.1"/>
    </source>
</evidence>
<dbReference type="NCBIfam" id="TIGR00797">
    <property type="entry name" value="matE"/>
    <property type="match status" value="1"/>
</dbReference>
<dbReference type="GO" id="GO:0005886">
    <property type="term" value="C:plasma membrane"/>
    <property type="evidence" value="ECO:0007669"/>
    <property type="project" value="UniProtKB-SubCell"/>
</dbReference>
<evidence type="ECO:0000256" key="7">
    <source>
        <dbReference type="ARBA" id="ARBA00023065"/>
    </source>
</evidence>
<keyword evidence="2" id="KW-0813">Transport</keyword>
<keyword evidence="6 10" id="KW-1133">Transmembrane helix</keyword>
<evidence type="ECO:0000313" key="12">
    <source>
        <dbReference type="Proteomes" id="UP000289718"/>
    </source>
</evidence>
<evidence type="ECO:0000256" key="9">
    <source>
        <dbReference type="ARBA" id="ARBA00031636"/>
    </source>
</evidence>
<feature type="transmembrane region" description="Helical" evidence="10">
    <location>
        <begin position="71"/>
        <end position="89"/>
    </location>
</feature>